<evidence type="ECO:0000313" key="9">
    <source>
        <dbReference type="EMBL" id="CAB4558685.1"/>
    </source>
</evidence>
<dbReference type="CDD" id="cd00534">
    <property type="entry name" value="DHNA_DHNTPE"/>
    <property type="match status" value="1"/>
</dbReference>
<dbReference type="EMBL" id="CAEZSU010000159">
    <property type="protein sequence ID" value="CAB4558685.1"/>
    <property type="molecule type" value="Genomic_DNA"/>
</dbReference>
<comment type="catalytic activity">
    <reaction evidence="1">
        <text>7,8-dihydroneopterin = 6-hydroxymethyl-7,8-dihydropterin + glycolaldehyde</text>
        <dbReference type="Rhea" id="RHEA:10540"/>
        <dbReference type="ChEBI" id="CHEBI:17001"/>
        <dbReference type="ChEBI" id="CHEBI:17071"/>
        <dbReference type="ChEBI" id="CHEBI:44841"/>
        <dbReference type="EC" id="4.1.2.25"/>
    </reaction>
</comment>
<dbReference type="Pfam" id="PF02152">
    <property type="entry name" value="FolB"/>
    <property type="match status" value="1"/>
</dbReference>
<evidence type="ECO:0000256" key="2">
    <source>
        <dbReference type="ARBA" id="ARBA00005013"/>
    </source>
</evidence>
<organism evidence="9">
    <name type="scientific">freshwater metagenome</name>
    <dbReference type="NCBI Taxonomy" id="449393"/>
    <lineage>
        <taxon>unclassified sequences</taxon>
        <taxon>metagenomes</taxon>
        <taxon>ecological metagenomes</taxon>
    </lineage>
</organism>
<proteinExistence type="inferred from homology"/>
<dbReference type="GO" id="GO:0004150">
    <property type="term" value="F:dihydroneopterin aldolase activity"/>
    <property type="evidence" value="ECO:0007669"/>
    <property type="project" value="UniProtKB-EC"/>
</dbReference>
<dbReference type="NCBIfam" id="TIGR00526">
    <property type="entry name" value="folB_dom"/>
    <property type="match status" value="1"/>
</dbReference>
<protein>
    <recommendedName>
        <fullName evidence="4">dihydroneopterin aldolase</fullName>
        <ecNumber evidence="4">4.1.2.25</ecNumber>
    </recommendedName>
    <alternativeName>
        <fullName evidence="7">7,8-dihydroneopterin aldolase</fullName>
    </alternativeName>
</protein>
<dbReference type="PANTHER" id="PTHR42844:SF1">
    <property type="entry name" value="DIHYDRONEOPTERIN ALDOLASE 1-RELATED"/>
    <property type="match status" value="1"/>
</dbReference>
<feature type="domain" description="Dihydroneopterin aldolase/epimerase" evidence="8">
    <location>
        <begin position="7"/>
        <end position="119"/>
    </location>
</feature>
<evidence type="ECO:0000256" key="7">
    <source>
        <dbReference type="ARBA" id="ARBA00032903"/>
    </source>
</evidence>
<gene>
    <name evidence="9" type="ORF">UFOPK1495_01359</name>
</gene>
<evidence type="ECO:0000256" key="6">
    <source>
        <dbReference type="ARBA" id="ARBA00023239"/>
    </source>
</evidence>
<accession>A0A6J6D5W0</accession>
<dbReference type="AlphaFoldDB" id="A0A6J6D5W0"/>
<evidence type="ECO:0000256" key="1">
    <source>
        <dbReference type="ARBA" id="ARBA00001353"/>
    </source>
</evidence>
<dbReference type="EC" id="4.1.2.25" evidence="4"/>
<dbReference type="SUPFAM" id="SSF55620">
    <property type="entry name" value="Tetrahydrobiopterin biosynthesis enzymes-like"/>
    <property type="match status" value="1"/>
</dbReference>
<dbReference type="GO" id="GO:0046656">
    <property type="term" value="P:folic acid biosynthetic process"/>
    <property type="evidence" value="ECO:0007669"/>
    <property type="project" value="UniProtKB-KW"/>
</dbReference>
<keyword evidence="5" id="KW-0289">Folate biosynthesis</keyword>
<dbReference type="Gene3D" id="3.30.1130.10">
    <property type="match status" value="1"/>
</dbReference>
<reference evidence="9" key="1">
    <citation type="submission" date="2020-05" db="EMBL/GenBank/DDBJ databases">
        <authorList>
            <person name="Chiriac C."/>
            <person name="Salcher M."/>
            <person name="Ghai R."/>
            <person name="Kavagutti S V."/>
        </authorList>
    </citation>
    <scope>NUCLEOTIDE SEQUENCE</scope>
</reference>
<dbReference type="GO" id="GO:0005737">
    <property type="term" value="C:cytoplasm"/>
    <property type="evidence" value="ECO:0007669"/>
    <property type="project" value="TreeGrafter"/>
</dbReference>
<evidence type="ECO:0000256" key="4">
    <source>
        <dbReference type="ARBA" id="ARBA00013043"/>
    </source>
</evidence>
<evidence type="ECO:0000256" key="3">
    <source>
        <dbReference type="ARBA" id="ARBA00005708"/>
    </source>
</evidence>
<dbReference type="NCBIfam" id="TIGR00525">
    <property type="entry name" value="folB"/>
    <property type="match status" value="1"/>
</dbReference>
<name>A0A6J6D5W0_9ZZZZ</name>
<dbReference type="InterPro" id="IPR006157">
    <property type="entry name" value="FolB_dom"/>
</dbReference>
<evidence type="ECO:0000256" key="5">
    <source>
        <dbReference type="ARBA" id="ARBA00022909"/>
    </source>
</evidence>
<comment type="similarity">
    <text evidence="3">Belongs to the DHNA family.</text>
</comment>
<dbReference type="SMART" id="SM00905">
    <property type="entry name" value="FolB"/>
    <property type="match status" value="1"/>
</dbReference>
<dbReference type="PANTHER" id="PTHR42844">
    <property type="entry name" value="DIHYDRONEOPTERIN ALDOLASE 1-RELATED"/>
    <property type="match status" value="1"/>
</dbReference>
<keyword evidence="6" id="KW-0456">Lyase</keyword>
<comment type="pathway">
    <text evidence="2">Cofactor biosynthesis; tetrahydrofolate biosynthesis; 2-amino-4-hydroxy-6-hydroxymethyl-7,8-dihydropteridine diphosphate from 7,8-dihydroneopterin triphosphate: step 3/4.</text>
</comment>
<dbReference type="InterPro" id="IPR006156">
    <property type="entry name" value="Dihydroneopterin_aldolase"/>
</dbReference>
<evidence type="ECO:0000259" key="8">
    <source>
        <dbReference type="SMART" id="SM00905"/>
    </source>
</evidence>
<sequence>MAPNDRIELRRLVVTGICGALPEERERAQPLEVDLDVVADLSAAGASDNLDDTLDYGAITAAVENVILNGTPQLLEHLAQNIADAVLADPRALSVTVSVRKLRPPVPQALATSGVTITRGR</sequence>
<dbReference type="InterPro" id="IPR043133">
    <property type="entry name" value="GTP-CH-I_C/QueF"/>
</dbReference>